<organism evidence="1 2">
    <name type="scientific">Nile crocodilepox virus (isolate Crocodylus niloticus/Zimbabwe/Ume/2001)</name>
    <name type="common">CRV</name>
    <dbReference type="NCBI Taxonomy" id="1289473"/>
    <lineage>
        <taxon>Viruses</taxon>
        <taxon>Varidnaviria</taxon>
        <taxon>Bamfordvirae</taxon>
        <taxon>Nucleocytoviricota</taxon>
        <taxon>Pokkesviricetes</taxon>
        <taxon>Chitovirales</taxon>
        <taxon>Poxviridae</taxon>
        <taxon>Chordopoxvirinae</taxon>
        <taxon>Crocodylidpoxvirus</taxon>
        <taxon>Crocodylidpoxvirus nilecrocodilepox</taxon>
        <taxon>Nile crocodilepox virus</taxon>
    </lineage>
</organism>
<keyword evidence="2" id="KW-1185">Reference proteome</keyword>
<proteinExistence type="predicted"/>
<accession>Q070M7</accession>
<organismHost>
    <name type="scientific">Crocodylus porosus</name>
    <name type="common">Saltwater crocodile</name>
    <name type="synonym">Estuarine crocodile</name>
    <dbReference type="NCBI Taxonomy" id="8502"/>
</organismHost>
<dbReference type="RefSeq" id="YP_784214.1">
    <property type="nucleotide sequence ID" value="NC_008030.1"/>
</dbReference>
<protein>
    <submittedName>
        <fullName evidence="1">Uncharacterized protein</fullName>
    </submittedName>
</protein>
<dbReference type="EMBL" id="DQ356948">
    <property type="protein sequence ID" value="ABJ08915.1"/>
    <property type="molecule type" value="Genomic_DNA"/>
</dbReference>
<reference evidence="1 2" key="1">
    <citation type="journal article" date="2006" name="J. Virol.">
        <title>Genome of crocodilepox virus.</title>
        <authorList>
            <person name="Afonso C.L."/>
            <person name="Tulman E.R."/>
            <person name="Delhon G."/>
            <person name="Lu Z."/>
            <person name="Viljoen G.J."/>
            <person name="Wallace D.B."/>
            <person name="Kutish G.F."/>
            <person name="Rock D.L."/>
        </authorList>
    </citation>
    <scope>NUCLEOTIDE SEQUENCE [LARGE SCALE GENOMIC DNA]</scope>
    <source>
        <strain evidence="2">Isolate Crocodylus niloticus/Zimbabwe/Ume/2001</strain>
    </source>
</reference>
<dbReference type="KEGG" id="vg:4363469"/>
<organismHost>
    <name type="scientific">Crocodylus johnstoni</name>
    <name type="common">Australian freshwater crocodile</name>
    <dbReference type="NCBI Taxonomy" id="184234"/>
</organismHost>
<gene>
    <name evidence="1" type="ORF">CRV024</name>
</gene>
<name>Q070M7_CPRVZ</name>
<evidence type="ECO:0000313" key="2">
    <source>
        <dbReference type="Proteomes" id="UP000011300"/>
    </source>
</evidence>
<organismHost>
    <name type="scientific">Crocodylus niloticus</name>
    <name type="common">Nile crocodile</name>
    <name type="synonym">African crocodile</name>
    <dbReference type="NCBI Taxonomy" id="8501"/>
</organismHost>
<sequence length="77" mass="8496">MMTILVQVGGDFFSLGFGGLDEDLGACTFDPGVFVLLEPLAFLVMMPTISNAEQFLCGPRNESARRRRRIQPLPYTA</sequence>
<dbReference type="Proteomes" id="UP000011300">
    <property type="component" value="Segment"/>
</dbReference>
<dbReference type="GeneID" id="4363469"/>
<evidence type="ECO:0000313" key="1">
    <source>
        <dbReference type="EMBL" id="ABJ08915.1"/>
    </source>
</evidence>